<evidence type="ECO:0000313" key="3">
    <source>
        <dbReference type="Proteomes" id="UP001066276"/>
    </source>
</evidence>
<feature type="region of interest" description="Disordered" evidence="1">
    <location>
        <begin position="42"/>
        <end position="92"/>
    </location>
</feature>
<dbReference type="Proteomes" id="UP001066276">
    <property type="component" value="Chromosome 6"/>
</dbReference>
<reference evidence="2" key="1">
    <citation type="journal article" date="2022" name="bioRxiv">
        <title>Sequencing and chromosome-scale assembly of the giantPleurodeles waltlgenome.</title>
        <authorList>
            <person name="Brown T."/>
            <person name="Elewa A."/>
            <person name="Iarovenko S."/>
            <person name="Subramanian E."/>
            <person name="Araus A.J."/>
            <person name="Petzold A."/>
            <person name="Susuki M."/>
            <person name="Suzuki K.-i.T."/>
            <person name="Hayashi T."/>
            <person name="Toyoda A."/>
            <person name="Oliveira C."/>
            <person name="Osipova E."/>
            <person name="Leigh N.D."/>
            <person name="Simon A."/>
            <person name="Yun M.H."/>
        </authorList>
    </citation>
    <scope>NUCLEOTIDE SEQUENCE</scope>
    <source>
        <strain evidence="2">20211129_DDA</strain>
        <tissue evidence="2">Liver</tissue>
    </source>
</reference>
<evidence type="ECO:0000313" key="2">
    <source>
        <dbReference type="EMBL" id="KAJ1139485.1"/>
    </source>
</evidence>
<dbReference type="EMBL" id="JANPWB010000010">
    <property type="protein sequence ID" value="KAJ1139485.1"/>
    <property type="molecule type" value="Genomic_DNA"/>
</dbReference>
<name>A0AAV7QH79_PLEWA</name>
<accession>A0AAV7QH79</accession>
<feature type="compositionally biased region" description="Polar residues" evidence="1">
    <location>
        <begin position="65"/>
        <end position="92"/>
    </location>
</feature>
<protein>
    <submittedName>
        <fullName evidence="2">Uncharacterized protein</fullName>
    </submittedName>
</protein>
<dbReference type="AlphaFoldDB" id="A0AAV7QH79"/>
<sequence length="92" mass="10820">MTDRKNHRRRCPRVKLLGSTKSRYIDNSRKEAVFPYPRLSLKSTHRRPRKDGIGNQLEQEKALNNARTGSEKQTNSEGITQEITFNWENKYS</sequence>
<keyword evidence="3" id="KW-1185">Reference proteome</keyword>
<organism evidence="2 3">
    <name type="scientific">Pleurodeles waltl</name>
    <name type="common">Iberian ribbed newt</name>
    <dbReference type="NCBI Taxonomy" id="8319"/>
    <lineage>
        <taxon>Eukaryota</taxon>
        <taxon>Metazoa</taxon>
        <taxon>Chordata</taxon>
        <taxon>Craniata</taxon>
        <taxon>Vertebrata</taxon>
        <taxon>Euteleostomi</taxon>
        <taxon>Amphibia</taxon>
        <taxon>Batrachia</taxon>
        <taxon>Caudata</taxon>
        <taxon>Salamandroidea</taxon>
        <taxon>Salamandridae</taxon>
        <taxon>Pleurodelinae</taxon>
        <taxon>Pleurodeles</taxon>
    </lineage>
</organism>
<evidence type="ECO:0000256" key="1">
    <source>
        <dbReference type="SAM" id="MobiDB-lite"/>
    </source>
</evidence>
<comment type="caution">
    <text evidence="2">The sequence shown here is derived from an EMBL/GenBank/DDBJ whole genome shotgun (WGS) entry which is preliminary data.</text>
</comment>
<proteinExistence type="predicted"/>
<gene>
    <name evidence="2" type="ORF">NDU88_005856</name>
</gene>